<organism evidence="7 8">
    <name type="scientific">Batrachochytrium dendrobatidis (strain JAM81 / FGSC 10211)</name>
    <name type="common">Frog chytrid fungus</name>
    <dbReference type="NCBI Taxonomy" id="684364"/>
    <lineage>
        <taxon>Eukaryota</taxon>
        <taxon>Fungi</taxon>
        <taxon>Fungi incertae sedis</taxon>
        <taxon>Chytridiomycota</taxon>
        <taxon>Chytridiomycota incertae sedis</taxon>
        <taxon>Chytridiomycetes</taxon>
        <taxon>Rhizophydiales</taxon>
        <taxon>Rhizophydiales incertae sedis</taxon>
        <taxon>Batrachochytrium</taxon>
    </lineage>
</organism>
<sequence>MNSDTTKSCMHPKSVNFKVVDNNLIKKGVPLTQAICQDLLVTGHISSYMEFFHMAVENQLGIEFTPDMLHALQNLLTIAEDSSTRGDAKAIYESKKNLAQYFLLSSNYNMAISYFRETLDAAAGIKDDPMVEIEATLSLGHALEKSEHVNESIECYENTRKLAASRNNLDGEIRACQHLVSGHTHMAESFEYSGDYDQAIFHYTKCLEYLTHPVYDEMTISDIEFRLGKVHKDIGQIETAIKYLERFVAKPNLINDKSRQGWAQASLASCYESAGNPQLAASYLQQFISAAESDPIQRVAVSQACNQLGMLFNKMGQFELAVTYFERHFQLMTEISKDDMQDLEQNTHQLNDGDGIKSPLPWNKTGSTSKLSTVRVGGAQTQLGISKGNAQMAQYFETIVDCNGLASLLLWKAKRSFGSYLPTRLENI</sequence>
<dbReference type="GO" id="GO:0005929">
    <property type="term" value="C:cilium"/>
    <property type="evidence" value="ECO:0000318"/>
    <property type="project" value="GO_Central"/>
</dbReference>
<dbReference type="InterPro" id="IPR011990">
    <property type="entry name" value="TPR-like_helical_dom_sf"/>
</dbReference>
<feature type="repeat" description="TPR" evidence="6">
    <location>
        <begin position="302"/>
        <end position="335"/>
    </location>
</feature>
<evidence type="ECO:0000313" key="8">
    <source>
        <dbReference type="Proteomes" id="UP000007241"/>
    </source>
</evidence>
<protein>
    <recommendedName>
        <fullName evidence="5">Tetratricopeptide repeat protein 29</fullName>
    </recommendedName>
</protein>
<dbReference type="Proteomes" id="UP000007241">
    <property type="component" value="Unassembled WGS sequence"/>
</dbReference>
<dbReference type="Pfam" id="PF13181">
    <property type="entry name" value="TPR_8"/>
    <property type="match status" value="1"/>
</dbReference>
<dbReference type="SMART" id="SM00028">
    <property type="entry name" value="TPR"/>
    <property type="match status" value="6"/>
</dbReference>
<dbReference type="PROSITE" id="PS50005">
    <property type="entry name" value="TPR"/>
    <property type="match status" value="1"/>
</dbReference>
<evidence type="ECO:0000256" key="5">
    <source>
        <dbReference type="ARBA" id="ARBA00040665"/>
    </source>
</evidence>
<dbReference type="GO" id="GO:0005737">
    <property type="term" value="C:cytoplasm"/>
    <property type="evidence" value="ECO:0007669"/>
    <property type="project" value="UniProtKB-SubCell"/>
</dbReference>
<dbReference type="InParanoid" id="F4P335"/>
<gene>
    <name evidence="7" type="ORF">BATDEDRAFT_88578</name>
</gene>
<dbReference type="Gene3D" id="1.25.40.10">
    <property type="entry name" value="Tetratricopeptide repeat domain"/>
    <property type="match status" value="2"/>
</dbReference>
<keyword evidence="2" id="KW-0963">Cytoplasm</keyword>
<evidence type="ECO:0000256" key="3">
    <source>
        <dbReference type="ARBA" id="ARBA00022737"/>
    </source>
</evidence>
<evidence type="ECO:0000256" key="4">
    <source>
        <dbReference type="ARBA" id="ARBA00022803"/>
    </source>
</evidence>
<accession>F4P335</accession>
<comment type="subcellular location">
    <subcellularLocation>
        <location evidence="1">Cytoplasm</location>
    </subcellularLocation>
</comment>
<keyword evidence="4 6" id="KW-0802">TPR repeat</keyword>
<dbReference type="InterPro" id="IPR019734">
    <property type="entry name" value="TPR_rpt"/>
</dbReference>
<dbReference type="PANTHER" id="PTHR46630:SF1">
    <property type="entry name" value="TETRATRICOPEPTIDE REPEAT PROTEIN 29"/>
    <property type="match status" value="1"/>
</dbReference>
<evidence type="ECO:0000256" key="1">
    <source>
        <dbReference type="ARBA" id="ARBA00004496"/>
    </source>
</evidence>
<dbReference type="InterPro" id="IPR051476">
    <property type="entry name" value="Bac_ResReg_Asp_Phosphatase"/>
</dbReference>
<evidence type="ECO:0000313" key="7">
    <source>
        <dbReference type="EMBL" id="EGF80159.1"/>
    </source>
</evidence>
<dbReference type="GeneID" id="18243209"/>
<dbReference type="EMBL" id="GL882884">
    <property type="protein sequence ID" value="EGF80159.1"/>
    <property type="molecule type" value="Genomic_DNA"/>
</dbReference>
<keyword evidence="8" id="KW-1185">Reference proteome</keyword>
<dbReference type="PANTHER" id="PTHR46630">
    <property type="entry name" value="TETRATRICOPEPTIDE REPEAT PROTEIN 29"/>
    <property type="match status" value="1"/>
</dbReference>
<proteinExistence type="predicted"/>
<dbReference type="Pfam" id="PF13174">
    <property type="entry name" value="TPR_6"/>
    <property type="match status" value="1"/>
</dbReference>
<reference evidence="7 8" key="1">
    <citation type="submission" date="2009-12" db="EMBL/GenBank/DDBJ databases">
        <title>The draft genome of Batrachochytrium dendrobatidis.</title>
        <authorList>
            <consortium name="US DOE Joint Genome Institute (JGI-PGF)"/>
            <person name="Kuo A."/>
            <person name="Salamov A."/>
            <person name="Schmutz J."/>
            <person name="Lucas S."/>
            <person name="Pitluck S."/>
            <person name="Rosenblum E."/>
            <person name="Stajich J."/>
            <person name="Eisen M."/>
            <person name="Grigoriev I.V."/>
        </authorList>
    </citation>
    <scope>NUCLEOTIDE SEQUENCE [LARGE SCALE GENOMIC DNA]</scope>
    <source>
        <strain evidence="8">JAM81 / FGSC 10211</strain>
    </source>
</reference>
<evidence type="ECO:0000256" key="2">
    <source>
        <dbReference type="ARBA" id="ARBA00022490"/>
    </source>
</evidence>
<dbReference type="GO" id="GO:0003341">
    <property type="term" value="P:cilium movement"/>
    <property type="evidence" value="ECO:0000318"/>
    <property type="project" value="GO_Central"/>
</dbReference>
<keyword evidence="3" id="KW-0677">Repeat</keyword>
<dbReference type="HOGENOM" id="CLU_640901_0_0_1"/>
<name>F4P335_BATDJ</name>
<dbReference type="OrthoDB" id="626167at2759"/>
<dbReference type="RefSeq" id="XP_006679195.1">
    <property type="nucleotide sequence ID" value="XM_006679132.1"/>
</dbReference>
<dbReference type="OMA" id="QLAWMSG"/>
<evidence type="ECO:0000256" key="6">
    <source>
        <dbReference type="PROSITE-ProRule" id="PRU00339"/>
    </source>
</evidence>
<dbReference type="AlphaFoldDB" id="F4P335"/>
<dbReference type="SUPFAM" id="SSF48452">
    <property type="entry name" value="TPR-like"/>
    <property type="match status" value="2"/>
</dbReference>